<organism evidence="2 3">
    <name type="scientific">Aquisalimonas asiatica</name>
    <dbReference type="NCBI Taxonomy" id="406100"/>
    <lineage>
        <taxon>Bacteria</taxon>
        <taxon>Pseudomonadati</taxon>
        <taxon>Pseudomonadota</taxon>
        <taxon>Gammaproteobacteria</taxon>
        <taxon>Chromatiales</taxon>
        <taxon>Ectothiorhodospiraceae</taxon>
        <taxon>Aquisalimonas</taxon>
    </lineage>
</organism>
<dbReference type="Proteomes" id="UP000199657">
    <property type="component" value="Unassembled WGS sequence"/>
</dbReference>
<evidence type="ECO:0000313" key="2">
    <source>
        <dbReference type="EMBL" id="SEO96594.1"/>
    </source>
</evidence>
<dbReference type="EMBL" id="FOEG01000005">
    <property type="protein sequence ID" value="SEO96594.1"/>
    <property type="molecule type" value="Genomic_DNA"/>
</dbReference>
<dbReference type="Gene3D" id="1.10.530.10">
    <property type="match status" value="1"/>
</dbReference>
<evidence type="ECO:0000256" key="1">
    <source>
        <dbReference type="SAM" id="SignalP"/>
    </source>
</evidence>
<gene>
    <name evidence="2" type="ORF">SAMN04488052_10576</name>
</gene>
<sequence>MAPASTAPSLCPSPVRYGSGIPRRWLRPLVVAVVMVASSSHAAVADPIPPGMTERQHDLLVYAWHEGMKRNLAVTTTSILLQESSAGTDHKVGDRSNGFGRRSYGVMQLQLGAARDALEHCPELGRFRTEEEIIARLIHDDRWNIRVGVCFLDRLNTRQSMTWRELITAYNRGIQGSRAVDPDTFPYTLSVVAHATAGGLVGDNRAYFQRKAEERYGPSLRERERPAAEVAIDLPTYWH</sequence>
<evidence type="ECO:0008006" key="4">
    <source>
        <dbReference type="Google" id="ProtNLM"/>
    </source>
</evidence>
<dbReference type="RefSeq" id="WP_091644282.1">
    <property type="nucleotide sequence ID" value="NZ_FOEG01000005.1"/>
</dbReference>
<evidence type="ECO:0000313" key="3">
    <source>
        <dbReference type="Proteomes" id="UP000199657"/>
    </source>
</evidence>
<dbReference type="InterPro" id="IPR023346">
    <property type="entry name" value="Lysozyme-like_dom_sf"/>
</dbReference>
<protein>
    <recommendedName>
        <fullName evidence="4">Transglycosylase SLT domain-containing protein</fullName>
    </recommendedName>
</protein>
<keyword evidence="3" id="KW-1185">Reference proteome</keyword>
<reference evidence="2 3" key="1">
    <citation type="submission" date="2016-10" db="EMBL/GenBank/DDBJ databases">
        <authorList>
            <person name="de Groot N.N."/>
        </authorList>
    </citation>
    <scope>NUCLEOTIDE SEQUENCE [LARGE SCALE GENOMIC DNA]</scope>
    <source>
        <strain evidence="2 3">CGMCC 1.6291</strain>
    </source>
</reference>
<keyword evidence="1" id="KW-0732">Signal</keyword>
<proteinExistence type="predicted"/>
<accession>A0A1H8U153</accession>
<dbReference type="OrthoDB" id="5620293at2"/>
<feature type="signal peptide" evidence="1">
    <location>
        <begin position="1"/>
        <end position="42"/>
    </location>
</feature>
<dbReference type="SUPFAM" id="SSF53955">
    <property type="entry name" value="Lysozyme-like"/>
    <property type="match status" value="1"/>
</dbReference>
<dbReference type="AlphaFoldDB" id="A0A1H8U153"/>
<feature type="chain" id="PRO_5011525726" description="Transglycosylase SLT domain-containing protein" evidence="1">
    <location>
        <begin position="43"/>
        <end position="239"/>
    </location>
</feature>
<name>A0A1H8U153_9GAMM</name>